<dbReference type="InterPro" id="IPR017853">
    <property type="entry name" value="GH"/>
</dbReference>
<dbReference type="RefSeq" id="WP_113029058.1">
    <property type="nucleotide sequence ID" value="NZ_QMFB01000001.1"/>
</dbReference>
<dbReference type="InterPro" id="IPR028212">
    <property type="entry name" value="GHL6"/>
</dbReference>
<reference evidence="2 3" key="1">
    <citation type="journal article" date="2009" name="Int. J. Syst. Evol. Microbiol.">
        <title>Paenibacillus contaminans sp. nov., isolated from a contaminated laboratory plate.</title>
        <authorList>
            <person name="Chou J.H."/>
            <person name="Lee J.H."/>
            <person name="Lin M.C."/>
            <person name="Chang P.S."/>
            <person name="Arun A.B."/>
            <person name="Young C.C."/>
            <person name="Chen W.M."/>
        </authorList>
    </citation>
    <scope>NUCLEOTIDE SEQUENCE [LARGE SCALE GENOMIC DNA]</scope>
    <source>
        <strain evidence="2 3">CKOBP-6</strain>
    </source>
</reference>
<evidence type="ECO:0000313" key="2">
    <source>
        <dbReference type="EMBL" id="RAV22949.1"/>
    </source>
</evidence>
<dbReference type="GO" id="GO:0005975">
    <property type="term" value="P:carbohydrate metabolic process"/>
    <property type="evidence" value="ECO:0007669"/>
    <property type="project" value="InterPro"/>
</dbReference>
<dbReference type="CDD" id="cd03143">
    <property type="entry name" value="A4_beta-galactosidase_middle_domain"/>
    <property type="match status" value="1"/>
</dbReference>
<proteinExistence type="predicted"/>
<protein>
    <recommendedName>
        <fullName evidence="1">Beta-galactosidase trimerisation domain-containing protein</fullName>
    </recommendedName>
</protein>
<name>A0A329MSJ0_9BACL</name>
<dbReference type="InterPro" id="IPR013738">
    <property type="entry name" value="Beta_galactosidase_Trimer"/>
</dbReference>
<evidence type="ECO:0000259" key="1">
    <source>
        <dbReference type="Pfam" id="PF08532"/>
    </source>
</evidence>
<organism evidence="2 3">
    <name type="scientific">Paenibacillus contaminans</name>
    <dbReference type="NCBI Taxonomy" id="450362"/>
    <lineage>
        <taxon>Bacteria</taxon>
        <taxon>Bacillati</taxon>
        <taxon>Bacillota</taxon>
        <taxon>Bacilli</taxon>
        <taxon>Bacillales</taxon>
        <taxon>Paenibacillaceae</taxon>
        <taxon>Paenibacillus</taxon>
    </lineage>
</organism>
<dbReference type="SUPFAM" id="SSF52317">
    <property type="entry name" value="Class I glutamine amidotransferase-like"/>
    <property type="match status" value="1"/>
</dbReference>
<dbReference type="AlphaFoldDB" id="A0A329MSJ0"/>
<dbReference type="Pfam" id="PF14871">
    <property type="entry name" value="GHL6"/>
    <property type="match status" value="1"/>
</dbReference>
<accession>A0A329MSJ0</accession>
<comment type="caution">
    <text evidence="2">The sequence shown here is derived from an EMBL/GenBank/DDBJ whole genome shotgun (WGS) entry which is preliminary data.</text>
</comment>
<gene>
    <name evidence="2" type="ORF">DQG23_01730</name>
</gene>
<sequence length="639" mass="72141">MRKIKRAVHIDFHNLPDIADFGANFDAQVFANTLKEAHVEHVNVFAKCNIGFAYYPTTLGTMHPHLHFDMFGQIVEACRKVNIGVTAYLNVGLDHEMARKHRDWTVVNKDGQVLYGDRTANFFRTMCLNTGYRQYLLGMIREITERYPVEGFFLDIMFLIEPCYGNECLEAIKAKGGNPLNDKEVRDFSQETLISFSREVKAIIGPDKFLYLNGLLPADTEGLRTHIEIECLPCVWGYDFFPAHAAYARNLWQQALYMTGRFSADWADFGGLQNKASLLNDCWDALMNGLTTSIGDHMHPRDGLNPTVYRMIGEIYRELERLEPWTEDAEVLADIGILELAGGHLCDGHAGVARMLGELKFTYDIIDERHDFAKYRVLILPDNVRVSPDLASRLRQFIAGGGGVLSTGHSGLNPEGTAFTLEEWKMSYAGEDPWNSSYFRMRKDTGGEIPDMLCGIYKQGILLQVDEGAEEIAEYWQPYFNRQWDGFHGSFYTPPDRYAGHPAVAKAGSIIQFCFPVFGAYMKHAMNFHKRMVGYCLNGLLPVPLIKCEGIPSTARIAVTAKHNMRMIQVKLTHPEPRGKLNIIEDLPSLDGAVVWVKGESANRVYSAPGKEALPFEISDGYIRIPLPRIDGYAMFVVE</sequence>
<dbReference type="Gene3D" id="3.20.20.80">
    <property type="entry name" value="Glycosidases"/>
    <property type="match status" value="1"/>
</dbReference>
<dbReference type="Gene3D" id="3.40.50.880">
    <property type="match status" value="1"/>
</dbReference>
<dbReference type="Pfam" id="PF08532">
    <property type="entry name" value="Glyco_hydro_42M"/>
    <property type="match status" value="1"/>
</dbReference>
<dbReference type="OrthoDB" id="9780891at2"/>
<evidence type="ECO:0000313" key="3">
    <source>
        <dbReference type="Proteomes" id="UP000250369"/>
    </source>
</evidence>
<feature type="domain" description="Beta-galactosidase trimerisation" evidence="1">
    <location>
        <begin position="358"/>
        <end position="422"/>
    </location>
</feature>
<dbReference type="InterPro" id="IPR029062">
    <property type="entry name" value="Class_I_gatase-like"/>
</dbReference>
<dbReference type="GO" id="GO:0004565">
    <property type="term" value="F:beta-galactosidase activity"/>
    <property type="evidence" value="ECO:0007669"/>
    <property type="project" value="InterPro"/>
</dbReference>
<dbReference type="Proteomes" id="UP000250369">
    <property type="component" value="Unassembled WGS sequence"/>
</dbReference>
<keyword evidence="3" id="KW-1185">Reference proteome</keyword>
<dbReference type="SUPFAM" id="SSF51445">
    <property type="entry name" value="(Trans)glycosidases"/>
    <property type="match status" value="1"/>
</dbReference>
<dbReference type="EMBL" id="QMFB01000001">
    <property type="protein sequence ID" value="RAV22949.1"/>
    <property type="molecule type" value="Genomic_DNA"/>
</dbReference>